<dbReference type="AlphaFoldDB" id="A0A0N4Z8H0"/>
<dbReference type="InterPro" id="IPR024079">
    <property type="entry name" value="MetalloPept_cat_dom_sf"/>
</dbReference>
<dbReference type="Gene3D" id="3.40.390.10">
    <property type="entry name" value="Collagenase (Catalytic Domain)"/>
    <property type="match status" value="1"/>
</dbReference>
<dbReference type="Pfam" id="PF01400">
    <property type="entry name" value="Astacin"/>
    <property type="match status" value="1"/>
</dbReference>
<keyword evidence="7" id="KW-0645">Protease</keyword>
<evidence type="ECO:0000256" key="7">
    <source>
        <dbReference type="RuleBase" id="RU361183"/>
    </source>
</evidence>
<evidence type="ECO:0000313" key="9">
    <source>
        <dbReference type="Proteomes" id="UP000038045"/>
    </source>
</evidence>
<keyword evidence="1" id="KW-0245">EGF-like domain</keyword>
<dbReference type="SMART" id="SM00235">
    <property type="entry name" value="ZnMc"/>
    <property type="match status" value="1"/>
</dbReference>
<keyword evidence="7" id="KW-0378">Hydrolase</keyword>
<comment type="caution">
    <text evidence="6">Lacks conserved residue(s) required for the propagation of feature annotation.</text>
</comment>
<feature type="domain" description="Peptidase M12A" evidence="8">
    <location>
        <begin position="18"/>
        <end position="217"/>
    </location>
</feature>
<dbReference type="PROSITE" id="PS01186">
    <property type="entry name" value="EGF_2"/>
    <property type="match status" value="1"/>
</dbReference>
<keyword evidence="2 7" id="KW-0479">Metal-binding</keyword>
<dbReference type="Proteomes" id="UP000038045">
    <property type="component" value="Unplaced"/>
</dbReference>
<reference evidence="10" key="1">
    <citation type="submission" date="2017-02" db="UniProtKB">
        <authorList>
            <consortium name="WormBaseParasite"/>
        </authorList>
    </citation>
    <scope>IDENTIFICATION</scope>
</reference>
<dbReference type="SUPFAM" id="SSF55486">
    <property type="entry name" value="Metalloproteases ('zincins'), catalytic domain"/>
    <property type="match status" value="1"/>
</dbReference>
<dbReference type="PANTHER" id="PTHR10127:SF802">
    <property type="entry name" value="ZINC METALLOPROTEINASE NAS-10"/>
    <property type="match status" value="1"/>
</dbReference>
<dbReference type="EC" id="3.4.24.-" evidence="7"/>
<dbReference type="PANTHER" id="PTHR10127">
    <property type="entry name" value="DISCOIDIN, CUB, EGF, LAMININ , AND ZINC METALLOPROTEASE DOMAIN CONTAINING"/>
    <property type="match status" value="1"/>
</dbReference>
<dbReference type="InterPro" id="IPR006026">
    <property type="entry name" value="Peptidase_Metallo"/>
</dbReference>
<keyword evidence="9" id="KW-1185">Reference proteome</keyword>
<sequence>MKLSLETIPSVRVRKKRSAIGDGTFATHKWSLPIQYYIGPFLNYKAIYDAIGRIESKTCIRFQQTYVWLNGYQGFNFYKRQICDSPIGPGTRTKLNNIDLNNGCFNNPDIIEILIGKMLGLQYTHNRPDRDTFLDVNFNNLNTWDHYRFTKLEPNKAKTYGTPFDYGSGVMYRPKDFSRNGQNILTPKLHPLYIKMMGHQRGLSFVDYKILNDYYCDNRCQKPLISCQHDGYIDTTTCNKCHCPNGFGGNTCQGIQFSSKECGETRVVLNETRKSYINILSKQNLCYVLVTSPPGTKMNIEAITVITEDAEFCTPRNSFEIKYRKSKDATGICLCGNFKNFKLESEGNEIVLRFEGTASCHMAAFAITYK</sequence>
<dbReference type="InterPro" id="IPR000742">
    <property type="entry name" value="EGF"/>
</dbReference>
<evidence type="ECO:0000259" key="8">
    <source>
        <dbReference type="PROSITE" id="PS51864"/>
    </source>
</evidence>
<dbReference type="PRINTS" id="PR00480">
    <property type="entry name" value="ASTACIN"/>
</dbReference>
<comment type="cofactor">
    <cofactor evidence="7">
        <name>Zn(2+)</name>
        <dbReference type="ChEBI" id="CHEBI:29105"/>
    </cofactor>
    <text evidence="7">Binds 1 zinc ion per subunit.</text>
</comment>
<dbReference type="GO" id="GO:0006508">
    <property type="term" value="P:proteolysis"/>
    <property type="evidence" value="ECO:0007669"/>
    <property type="project" value="UniProtKB-KW"/>
</dbReference>
<evidence type="ECO:0000256" key="1">
    <source>
        <dbReference type="ARBA" id="ARBA00022536"/>
    </source>
</evidence>
<dbReference type="InterPro" id="IPR035914">
    <property type="entry name" value="Sperma_CUB_dom_sf"/>
</dbReference>
<dbReference type="Gene3D" id="2.60.120.290">
    <property type="entry name" value="Spermadhesin, CUB domain"/>
    <property type="match status" value="1"/>
</dbReference>
<dbReference type="GO" id="GO:0004222">
    <property type="term" value="F:metalloendopeptidase activity"/>
    <property type="evidence" value="ECO:0007669"/>
    <property type="project" value="UniProtKB-UniRule"/>
</dbReference>
<protein>
    <recommendedName>
        <fullName evidence="7">Metalloendopeptidase</fullName>
        <ecNumber evidence="7">3.4.24.-</ecNumber>
    </recommendedName>
</protein>
<accession>A0A0N4Z8H0</accession>
<evidence type="ECO:0000256" key="2">
    <source>
        <dbReference type="ARBA" id="ARBA00022723"/>
    </source>
</evidence>
<evidence type="ECO:0000256" key="5">
    <source>
        <dbReference type="ARBA" id="ARBA00023157"/>
    </source>
</evidence>
<evidence type="ECO:0000256" key="3">
    <source>
        <dbReference type="ARBA" id="ARBA00022833"/>
    </source>
</evidence>
<evidence type="ECO:0000256" key="6">
    <source>
        <dbReference type="PROSITE-ProRule" id="PRU01211"/>
    </source>
</evidence>
<dbReference type="InterPro" id="IPR001506">
    <property type="entry name" value="Peptidase_M12A"/>
</dbReference>
<evidence type="ECO:0000256" key="4">
    <source>
        <dbReference type="ARBA" id="ARBA00023049"/>
    </source>
</evidence>
<organism evidence="9 10">
    <name type="scientific">Parastrongyloides trichosuri</name>
    <name type="common">Possum-specific nematode worm</name>
    <dbReference type="NCBI Taxonomy" id="131310"/>
    <lineage>
        <taxon>Eukaryota</taxon>
        <taxon>Metazoa</taxon>
        <taxon>Ecdysozoa</taxon>
        <taxon>Nematoda</taxon>
        <taxon>Chromadorea</taxon>
        <taxon>Rhabditida</taxon>
        <taxon>Tylenchina</taxon>
        <taxon>Panagrolaimomorpha</taxon>
        <taxon>Strongyloidoidea</taxon>
        <taxon>Strongyloididae</taxon>
        <taxon>Parastrongyloides</taxon>
    </lineage>
</organism>
<name>A0A0N4Z8H0_PARTI</name>
<dbReference type="STRING" id="131310.A0A0N4Z8H0"/>
<proteinExistence type="predicted"/>
<evidence type="ECO:0000313" key="10">
    <source>
        <dbReference type="WBParaSite" id="PTRK_0000356700.1"/>
    </source>
</evidence>
<dbReference type="WBParaSite" id="PTRK_0000356700.1">
    <property type="protein sequence ID" value="PTRK_0000356700.1"/>
    <property type="gene ID" value="PTRK_0000356700"/>
</dbReference>
<keyword evidence="3 7" id="KW-0862">Zinc</keyword>
<dbReference type="GO" id="GO:0008270">
    <property type="term" value="F:zinc ion binding"/>
    <property type="evidence" value="ECO:0007669"/>
    <property type="project" value="InterPro"/>
</dbReference>
<keyword evidence="5" id="KW-1015">Disulfide bond</keyword>
<keyword evidence="4 7" id="KW-0482">Metalloprotease</keyword>
<dbReference type="PROSITE" id="PS51864">
    <property type="entry name" value="ASTACIN"/>
    <property type="match status" value="1"/>
</dbReference>